<dbReference type="AlphaFoldDB" id="A0A388MA70"/>
<comment type="caution">
    <text evidence="2">The sequence shown here is derived from an EMBL/GenBank/DDBJ whole genome shotgun (WGS) entry which is preliminary data.</text>
</comment>
<evidence type="ECO:0000313" key="3">
    <source>
        <dbReference type="Proteomes" id="UP000265515"/>
    </source>
</evidence>
<accession>A0A388MA70</accession>
<sequence>MRSAREEGSAPPLPTSLVRVDLKSRSKGSNKSKAKLKRISSDDEAAGAVKQNLQAKMEGSSELADIKMMLAALMQGISNDKGKAPVCDPGSAKEEVTEDADDVDLVQNAPNVEEDEEEERGLAAYVKLRLEFCSSLHYTRVQQLCKAKSIHYFRKDLSVWELVCVDLQEYNDLLKVDNPVVAELSRRIGARTKGIGVRQAFDGLVLSLLDCNMSETWVECPKSYEAGVKKMILDNDNYEVVLQEKDVIWTGI</sequence>
<protein>
    <submittedName>
        <fullName evidence="2">Uncharacterized protein</fullName>
    </submittedName>
</protein>
<dbReference type="Gramene" id="GBG91450">
    <property type="protein sequence ID" value="GBG91450"/>
    <property type="gene ID" value="CBR_g52405"/>
</dbReference>
<organism evidence="2 3">
    <name type="scientific">Chara braunii</name>
    <name type="common">Braun's stonewort</name>
    <dbReference type="NCBI Taxonomy" id="69332"/>
    <lineage>
        <taxon>Eukaryota</taxon>
        <taxon>Viridiplantae</taxon>
        <taxon>Streptophyta</taxon>
        <taxon>Charophyceae</taxon>
        <taxon>Charales</taxon>
        <taxon>Characeae</taxon>
        <taxon>Chara</taxon>
    </lineage>
</organism>
<feature type="region of interest" description="Disordered" evidence="1">
    <location>
        <begin position="1"/>
        <end position="46"/>
    </location>
</feature>
<evidence type="ECO:0000313" key="2">
    <source>
        <dbReference type="EMBL" id="GBG91450.1"/>
    </source>
</evidence>
<reference evidence="2 3" key="1">
    <citation type="journal article" date="2018" name="Cell">
        <title>The Chara Genome: Secondary Complexity and Implications for Plant Terrestrialization.</title>
        <authorList>
            <person name="Nishiyama T."/>
            <person name="Sakayama H."/>
            <person name="Vries J.D."/>
            <person name="Buschmann H."/>
            <person name="Saint-Marcoux D."/>
            <person name="Ullrich K.K."/>
            <person name="Haas F.B."/>
            <person name="Vanderstraeten L."/>
            <person name="Becker D."/>
            <person name="Lang D."/>
            <person name="Vosolsobe S."/>
            <person name="Rombauts S."/>
            <person name="Wilhelmsson P.K.I."/>
            <person name="Janitza P."/>
            <person name="Kern R."/>
            <person name="Heyl A."/>
            <person name="Rumpler F."/>
            <person name="Villalobos L.I.A.C."/>
            <person name="Clay J.M."/>
            <person name="Skokan R."/>
            <person name="Toyoda A."/>
            <person name="Suzuki Y."/>
            <person name="Kagoshima H."/>
            <person name="Schijlen E."/>
            <person name="Tajeshwar N."/>
            <person name="Catarino B."/>
            <person name="Hetherington A.J."/>
            <person name="Saltykova A."/>
            <person name="Bonnot C."/>
            <person name="Breuninger H."/>
            <person name="Symeonidi A."/>
            <person name="Radhakrishnan G.V."/>
            <person name="Van Nieuwerburgh F."/>
            <person name="Deforce D."/>
            <person name="Chang C."/>
            <person name="Karol K.G."/>
            <person name="Hedrich R."/>
            <person name="Ulvskov P."/>
            <person name="Glockner G."/>
            <person name="Delwiche C.F."/>
            <person name="Petrasek J."/>
            <person name="Van de Peer Y."/>
            <person name="Friml J."/>
            <person name="Beilby M."/>
            <person name="Dolan L."/>
            <person name="Kohara Y."/>
            <person name="Sugano S."/>
            <person name="Fujiyama A."/>
            <person name="Delaux P.-M."/>
            <person name="Quint M."/>
            <person name="TheiBen G."/>
            <person name="Hagemann M."/>
            <person name="Harholt J."/>
            <person name="Dunand C."/>
            <person name="Zachgo S."/>
            <person name="Langdale J."/>
            <person name="Maumus F."/>
            <person name="Straeten D.V.D."/>
            <person name="Gould S.B."/>
            <person name="Rensing S.A."/>
        </authorList>
    </citation>
    <scope>NUCLEOTIDE SEQUENCE [LARGE SCALE GENOMIC DNA]</scope>
    <source>
        <strain evidence="2 3">S276</strain>
    </source>
</reference>
<feature type="compositionally biased region" description="Basic residues" evidence="1">
    <location>
        <begin position="25"/>
        <end position="38"/>
    </location>
</feature>
<gene>
    <name evidence="2" type="ORF">CBR_g52405</name>
</gene>
<dbReference type="Proteomes" id="UP000265515">
    <property type="component" value="Unassembled WGS sequence"/>
</dbReference>
<proteinExistence type="predicted"/>
<name>A0A388MA70_CHABU</name>
<dbReference type="EMBL" id="BFEA01000908">
    <property type="protein sequence ID" value="GBG91450.1"/>
    <property type="molecule type" value="Genomic_DNA"/>
</dbReference>
<evidence type="ECO:0000256" key="1">
    <source>
        <dbReference type="SAM" id="MobiDB-lite"/>
    </source>
</evidence>
<keyword evidence="3" id="KW-1185">Reference proteome</keyword>